<name>A0A9X5H3K6_9FIRM</name>
<evidence type="ECO:0000313" key="1">
    <source>
        <dbReference type="EMBL" id="NDO67372.1"/>
    </source>
</evidence>
<dbReference type="AlphaFoldDB" id="A0A9X5H3K6"/>
<protein>
    <submittedName>
        <fullName evidence="1">Uncharacterized protein</fullName>
    </submittedName>
</protein>
<accession>A0A9X5H3K6</accession>
<comment type="caution">
    <text evidence="1">The sequence shown here is derived from an EMBL/GenBank/DDBJ whole genome shotgun (WGS) entry which is preliminary data.</text>
</comment>
<evidence type="ECO:0000313" key="2">
    <source>
        <dbReference type="Proteomes" id="UP000474104"/>
    </source>
</evidence>
<reference evidence="1 2" key="1">
    <citation type="submission" date="2019-07" db="EMBL/GenBank/DDBJ databases">
        <title>Draft genome sequences of 15 bacterial species constituting the stable defined intestinal microbiota of the GM15 gnotobiotic mouse model.</title>
        <authorList>
            <person name="Elie C."/>
            <person name="Mathieu A."/>
            <person name="Saliou A."/>
            <person name="Darnaud M."/>
            <person name="Leulier F."/>
            <person name="Tamellini A."/>
        </authorList>
    </citation>
    <scope>NUCLEOTIDE SEQUENCE [LARGE SCALE GENOMIC DNA]</scope>
    <source>
        <strain evidence="2">ASF 502</strain>
    </source>
</reference>
<gene>
    <name evidence="1" type="ORF">FMM80_00930</name>
</gene>
<sequence length="77" mass="8268">MSSSQLKELGKNSFDYANKYGKNVTDYLEGVTEMNRSGYYGQQGIDLANTSVLAQAAGDMSANVANAYLLATNAAYK</sequence>
<dbReference type="RefSeq" id="WP_162205269.1">
    <property type="nucleotide sequence ID" value="NZ_VIRB01000013.1"/>
</dbReference>
<proteinExistence type="predicted"/>
<organism evidence="1 2">
    <name type="scientific">Schaedlerella arabinosiphila</name>
    <dbReference type="NCBI Taxonomy" id="2044587"/>
    <lineage>
        <taxon>Bacteria</taxon>
        <taxon>Bacillati</taxon>
        <taxon>Bacillota</taxon>
        <taxon>Clostridia</taxon>
        <taxon>Lachnospirales</taxon>
        <taxon>Lachnospiraceae</taxon>
        <taxon>Schaedlerella</taxon>
    </lineage>
</organism>
<dbReference type="EMBL" id="VIRB01000013">
    <property type="protein sequence ID" value="NDO67372.1"/>
    <property type="molecule type" value="Genomic_DNA"/>
</dbReference>
<dbReference type="Proteomes" id="UP000474104">
    <property type="component" value="Unassembled WGS sequence"/>
</dbReference>